<evidence type="ECO:0000313" key="2">
    <source>
        <dbReference type="EMBL" id="USR92855.1"/>
    </source>
</evidence>
<proteinExistence type="predicted"/>
<evidence type="ECO:0000313" key="3">
    <source>
        <dbReference type="Proteomes" id="UP001056708"/>
    </source>
</evidence>
<sequence length="144" mass="15660">MKLIRAILGIFAYGGAAFFLLVAIVVLFDSEGALLENVLAFLFCLGFTAGFAKLGQWMMQHPPLLGAKGQKSIKAKASTEAERLQKVFYEVVQSNQGSVTVMQFAIASGLSGDAAKTYLDQQAKQFEATFQVSDTGTIYYQFPL</sequence>
<accession>A0ABY5AUY0</accession>
<feature type="transmembrane region" description="Helical" evidence="1">
    <location>
        <begin position="34"/>
        <end position="52"/>
    </location>
</feature>
<dbReference type="EMBL" id="CP098611">
    <property type="protein sequence ID" value="USR92855.1"/>
    <property type="molecule type" value="Genomic_DNA"/>
</dbReference>
<dbReference type="Proteomes" id="UP001056708">
    <property type="component" value="Chromosome"/>
</dbReference>
<organism evidence="2 3">
    <name type="scientific">Phormidium yuhuli AB48</name>
    <dbReference type="NCBI Taxonomy" id="2940671"/>
    <lineage>
        <taxon>Bacteria</taxon>
        <taxon>Bacillati</taxon>
        <taxon>Cyanobacteriota</taxon>
        <taxon>Cyanophyceae</taxon>
        <taxon>Oscillatoriophycideae</taxon>
        <taxon>Oscillatoriales</taxon>
        <taxon>Oscillatoriaceae</taxon>
        <taxon>Phormidium</taxon>
        <taxon>Phormidium yuhuli</taxon>
    </lineage>
</organism>
<keyword evidence="3" id="KW-1185">Reference proteome</keyword>
<evidence type="ECO:0000256" key="1">
    <source>
        <dbReference type="SAM" id="Phobius"/>
    </source>
</evidence>
<gene>
    <name evidence="2" type="ORF">NEA10_09120</name>
</gene>
<keyword evidence="1" id="KW-0812">Transmembrane</keyword>
<dbReference type="RefSeq" id="WP_252665031.1">
    <property type="nucleotide sequence ID" value="NZ_CP098611.1"/>
</dbReference>
<keyword evidence="1" id="KW-0472">Membrane</keyword>
<protein>
    <submittedName>
        <fullName evidence="2">Uncharacterized protein</fullName>
    </submittedName>
</protein>
<keyword evidence="1" id="KW-1133">Transmembrane helix</keyword>
<reference evidence="2" key="1">
    <citation type="submission" date="2022-06" db="EMBL/GenBank/DDBJ databases">
        <title>Genome sequence of Phormidium yuhuli AB48 isolated from an industrial photobioreactor environment.</title>
        <authorList>
            <person name="Qiu Y."/>
            <person name="Noonan A.J.C."/>
            <person name="Dofher K."/>
            <person name="Koch M."/>
            <person name="Kieft B."/>
            <person name="Lin X."/>
            <person name="Ziels R.M."/>
            <person name="Hallam S.J."/>
        </authorList>
    </citation>
    <scope>NUCLEOTIDE SEQUENCE</scope>
    <source>
        <strain evidence="2">AB48</strain>
    </source>
</reference>
<name>A0ABY5AUY0_9CYAN</name>
<feature type="transmembrane region" description="Helical" evidence="1">
    <location>
        <begin position="7"/>
        <end position="28"/>
    </location>
</feature>